<gene>
    <name evidence="1" type="ORF">DK389_25110</name>
</gene>
<dbReference type="AlphaFoldDB" id="A0A2U8WAJ5"/>
<keyword evidence="2" id="KW-1185">Reference proteome</keyword>
<organism evidence="1 2">
    <name type="scientific">Methylobacterium durans</name>
    <dbReference type="NCBI Taxonomy" id="2202825"/>
    <lineage>
        <taxon>Bacteria</taxon>
        <taxon>Pseudomonadati</taxon>
        <taxon>Pseudomonadota</taxon>
        <taxon>Alphaproteobacteria</taxon>
        <taxon>Hyphomicrobiales</taxon>
        <taxon>Methylobacteriaceae</taxon>
        <taxon>Methylobacterium</taxon>
    </lineage>
</organism>
<evidence type="ECO:0008006" key="3">
    <source>
        <dbReference type="Google" id="ProtNLM"/>
    </source>
</evidence>
<dbReference type="KEGG" id="mets:DK389_25110"/>
<sequence length="276" mass="30397">MPEAGGYARHDGEDYAYALAALLPTGAAWPRDPKSALMQTVRGLGEVWGHVDSRAGDLVEVETDPRQTLELLGEWERAFGLPDPCVTTPLSVIDRRNALLNKMTALGGQSRAFFIGIASTLGYQIQIVEWSPYQGGISRAGDTRPYTGSNRWFRGGVGGGRPGLAHHLELPSDLQIAGPYRWRAGPPGNRAWWRVLVAGRRLSWFRGGSGQAGIDPHLRIMPAYRWFRGGPNGGNPGVDHHFEPDIAEDLECVFRRWKPAHTLVTFLYTGQPLSAY</sequence>
<name>A0A2U8WAJ5_9HYPH</name>
<dbReference type="Proteomes" id="UP000245926">
    <property type="component" value="Chromosome"/>
</dbReference>
<reference evidence="2" key="1">
    <citation type="submission" date="2018-05" db="EMBL/GenBank/DDBJ databases">
        <title>Complete Genome Sequence of Methylobacterium sp. 17SD2-17.</title>
        <authorList>
            <person name="Srinivasan S."/>
        </authorList>
    </citation>
    <scope>NUCLEOTIDE SEQUENCE [LARGE SCALE GENOMIC DNA]</scope>
    <source>
        <strain evidence="2">17SD2-17</strain>
    </source>
</reference>
<evidence type="ECO:0000313" key="1">
    <source>
        <dbReference type="EMBL" id="AWN43175.1"/>
    </source>
</evidence>
<dbReference type="Pfam" id="PF10076">
    <property type="entry name" value="Phage_Mu_Gp48"/>
    <property type="match status" value="1"/>
</dbReference>
<evidence type="ECO:0000313" key="2">
    <source>
        <dbReference type="Proteomes" id="UP000245926"/>
    </source>
</evidence>
<dbReference type="InterPro" id="IPR018755">
    <property type="entry name" value="Phage_Mu_Gp48"/>
</dbReference>
<dbReference type="OrthoDB" id="6592844at2"/>
<proteinExistence type="predicted"/>
<dbReference type="RefSeq" id="WP_109893727.1">
    <property type="nucleotide sequence ID" value="NZ_CP029550.1"/>
</dbReference>
<dbReference type="EMBL" id="CP029550">
    <property type="protein sequence ID" value="AWN43175.1"/>
    <property type="molecule type" value="Genomic_DNA"/>
</dbReference>
<accession>A0A2U8WAJ5</accession>
<protein>
    <recommendedName>
        <fullName evidence="3">Phage tail protein</fullName>
    </recommendedName>
</protein>